<feature type="transmembrane region" description="Helical" evidence="1">
    <location>
        <begin position="144"/>
        <end position="167"/>
    </location>
</feature>
<feature type="transmembrane region" description="Helical" evidence="1">
    <location>
        <begin position="22"/>
        <end position="41"/>
    </location>
</feature>
<accession>A0AAJ6B2N3</accession>
<keyword evidence="1" id="KW-0812">Transmembrane</keyword>
<name>A0AAJ6B2N3_9MICO</name>
<keyword evidence="1" id="KW-0472">Membrane</keyword>
<feature type="transmembrane region" description="Helical" evidence="1">
    <location>
        <begin position="120"/>
        <end position="138"/>
    </location>
</feature>
<dbReference type="EMBL" id="CP119321">
    <property type="protein sequence ID" value="WEK13338.1"/>
    <property type="molecule type" value="Genomic_DNA"/>
</dbReference>
<sequence length="344" mass="36283">MDTVATARGTGTAGLSTPAGRAVMIFVWLCGVANGILLGYLPTGEPLLALGYALALPGALALTTQRDRPLRPLGAGFVLACGLTMTGVALASVDEAQRLWLVDFAAYLMALLFPRSNSGFAAMGWVLQFGGVLLWIALTGQTLAGAVLLLGMPLAAYLAAAMWRVLLARFVSLELQHRSEEAESRRQALASEDAIREYQAQLEIVKEETTGILTRIAAGAPIDDTLRSDVVAVEGRIRDRLRSPELQHPELVRVVEAARRRGVRGAVLAEASTQMQRSLTDAAAHQLAETVDRLDAGSFVIAVGAGDPAAGASQGVSIVTHTPSGSTRLDVPEGIVVRDIPTET</sequence>
<evidence type="ECO:0000313" key="3">
    <source>
        <dbReference type="Proteomes" id="UP001213972"/>
    </source>
</evidence>
<proteinExistence type="predicted"/>
<evidence type="ECO:0000256" key="1">
    <source>
        <dbReference type="SAM" id="Phobius"/>
    </source>
</evidence>
<organism evidence="2 3">
    <name type="scientific">Candidatus Microbacterium phytovorans</name>
    <dbReference type="NCBI Taxonomy" id="3121374"/>
    <lineage>
        <taxon>Bacteria</taxon>
        <taxon>Bacillati</taxon>
        <taxon>Actinomycetota</taxon>
        <taxon>Actinomycetes</taxon>
        <taxon>Micrococcales</taxon>
        <taxon>Microbacteriaceae</taxon>
        <taxon>Microbacterium</taxon>
    </lineage>
</organism>
<dbReference type="AlphaFoldDB" id="A0AAJ6B2N3"/>
<reference evidence="2" key="1">
    <citation type="submission" date="2023-03" db="EMBL/GenBank/DDBJ databases">
        <title>Andean soil-derived lignocellulolytic bacterial consortium as a source of novel taxa and putative plastic-active enzymes.</title>
        <authorList>
            <person name="Diaz-Garcia L."/>
            <person name="Chuvochina M."/>
            <person name="Feuerriegel G."/>
            <person name="Bunk B."/>
            <person name="Sproer C."/>
            <person name="Streit W.R."/>
            <person name="Rodriguez L.M."/>
            <person name="Overmann J."/>
            <person name="Jimenez D.J."/>
        </authorList>
    </citation>
    <scope>NUCLEOTIDE SEQUENCE</scope>
    <source>
        <strain evidence="2">MAG 4610</strain>
    </source>
</reference>
<protein>
    <submittedName>
        <fullName evidence="2">Uncharacterized protein</fullName>
    </submittedName>
</protein>
<evidence type="ECO:0000313" key="2">
    <source>
        <dbReference type="EMBL" id="WEK13338.1"/>
    </source>
</evidence>
<gene>
    <name evidence="2" type="ORF">P0Y48_12880</name>
</gene>
<keyword evidence="1" id="KW-1133">Transmembrane helix</keyword>
<dbReference type="Proteomes" id="UP001213972">
    <property type="component" value="Chromosome"/>
</dbReference>
<feature type="transmembrane region" description="Helical" evidence="1">
    <location>
        <begin position="73"/>
        <end position="91"/>
    </location>
</feature>
<feature type="transmembrane region" description="Helical" evidence="1">
    <location>
        <begin position="47"/>
        <end position="64"/>
    </location>
</feature>